<dbReference type="PANTHER" id="PTHR43071:SF1">
    <property type="entry name" value="2-AMINO-4-HYDROXY-6-HYDROXYMETHYLDIHYDROPTERIDINE PYROPHOSPHOKINASE"/>
    <property type="match status" value="1"/>
</dbReference>
<evidence type="ECO:0000256" key="6">
    <source>
        <dbReference type="ARBA" id="ARBA00022777"/>
    </source>
</evidence>
<evidence type="ECO:0000256" key="3">
    <source>
        <dbReference type="ARBA" id="ARBA00013253"/>
    </source>
</evidence>
<evidence type="ECO:0000256" key="4">
    <source>
        <dbReference type="ARBA" id="ARBA00022679"/>
    </source>
</evidence>
<evidence type="ECO:0000256" key="1">
    <source>
        <dbReference type="ARBA" id="ARBA00000198"/>
    </source>
</evidence>
<evidence type="ECO:0000256" key="5">
    <source>
        <dbReference type="ARBA" id="ARBA00022741"/>
    </source>
</evidence>
<dbReference type="InterPro" id="IPR035907">
    <property type="entry name" value="Hppk_sf"/>
</dbReference>
<organism evidence="10 11">
    <name type="scientific">Dictyobacter formicarum</name>
    <dbReference type="NCBI Taxonomy" id="2778368"/>
    <lineage>
        <taxon>Bacteria</taxon>
        <taxon>Bacillati</taxon>
        <taxon>Chloroflexota</taxon>
        <taxon>Ktedonobacteria</taxon>
        <taxon>Ktedonobacterales</taxon>
        <taxon>Dictyobacteraceae</taxon>
        <taxon>Dictyobacter</taxon>
    </lineage>
</organism>
<keyword evidence="6" id="KW-0418">Kinase</keyword>
<dbReference type="InterPro" id="IPR000550">
    <property type="entry name" value="Hppk"/>
</dbReference>
<name>A0ABQ3VGV0_9CHLR</name>
<evidence type="ECO:0000313" key="10">
    <source>
        <dbReference type="EMBL" id="GHO84863.1"/>
    </source>
</evidence>
<evidence type="ECO:0000256" key="7">
    <source>
        <dbReference type="ARBA" id="ARBA00022840"/>
    </source>
</evidence>
<dbReference type="PROSITE" id="PS00794">
    <property type="entry name" value="HPPK"/>
    <property type="match status" value="1"/>
</dbReference>
<comment type="caution">
    <text evidence="10">The sequence shown here is derived from an EMBL/GenBank/DDBJ whole genome shotgun (WGS) entry which is preliminary data.</text>
</comment>
<proteinExistence type="predicted"/>
<protein>
    <recommendedName>
        <fullName evidence="3">2-amino-4-hydroxy-6-hydroxymethyldihydropteridine diphosphokinase</fullName>
        <ecNumber evidence="3">2.7.6.3</ecNumber>
    </recommendedName>
</protein>
<gene>
    <name evidence="10" type="primary">folK</name>
    <name evidence="10" type="ORF">KSZ_28690</name>
</gene>
<keyword evidence="7" id="KW-0067">ATP-binding</keyword>
<evidence type="ECO:0000256" key="8">
    <source>
        <dbReference type="ARBA" id="ARBA00022909"/>
    </source>
</evidence>
<evidence type="ECO:0000256" key="2">
    <source>
        <dbReference type="ARBA" id="ARBA00005051"/>
    </source>
</evidence>
<dbReference type="SUPFAM" id="SSF55083">
    <property type="entry name" value="6-hydroxymethyl-7,8-dihydropterin pyrophosphokinase, HPPK"/>
    <property type="match status" value="1"/>
</dbReference>
<comment type="pathway">
    <text evidence="2">Cofactor biosynthesis; tetrahydrofolate biosynthesis; 2-amino-4-hydroxy-6-hydroxymethyl-7,8-dihydropteridine diphosphate from 7,8-dihydroneopterin triphosphate: step 4/4.</text>
</comment>
<sequence>MASMGSESNVPKAAGDASTHPKHSVYLALGSNLGDRQAQLKEALQKLRQVVDIQLVSSVYETEPVGYLDQPRFFNIVCQGYTNLAAQELLQWAKDIERQLGRQTVIRNGPRPVDIDILLYDTLVYTGDNLIIPHPRMHERAFVLVPLVEIAPEVRDPLSGKTAQELLQGITQDGVIGTSVLL</sequence>
<dbReference type="EC" id="2.7.6.3" evidence="3"/>
<dbReference type="Gene3D" id="3.30.70.560">
    <property type="entry name" value="7,8-Dihydro-6-hydroxymethylpterin-pyrophosphokinase HPPK"/>
    <property type="match status" value="1"/>
</dbReference>
<dbReference type="Proteomes" id="UP000635565">
    <property type="component" value="Unassembled WGS sequence"/>
</dbReference>
<dbReference type="NCBIfam" id="TIGR01498">
    <property type="entry name" value="folK"/>
    <property type="match status" value="1"/>
</dbReference>
<dbReference type="PANTHER" id="PTHR43071">
    <property type="entry name" value="2-AMINO-4-HYDROXY-6-HYDROXYMETHYLDIHYDROPTERIDINE PYROPHOSPHOKINASE"/>
    <property type="match status" value="1"/>
</dbReference>
<keyword evidence="4" id="KW-0808">Transferase</keyword>
<evidence type="ECO:0000259" key="9">
    <source>
        <dbReference type="PROSITE" id="PS00794"/>
    </source>
</evidence>
<feature type="domain" description="7,8-dihydro-6-hydroxymethylpterin-pyrophosphokinase" evidence="9">
    <location>
        <begin position="107"/>
        <end position="118"/>
    </location>
</feature>
<reference evidence="10 11" key="1">
    <citation type="journal article" date="2021" name="Int. J. Syst. Evol. Microbiol.">
        <title>Reticulibacter mediterranei gen. nov., sp. nov., within the new family Reticulibacteraceae fam. nov., and Ktedonospora formicarum gen. nov., sp. nov., Ktedonobacter robiniae sp. nov., Dictyobacter formicarum sp. nov. and Dictyobacter arantiisoli sp. nov., belonging to the class Ktedonobacteria.</title>
        <authorList>
            <person name="Yabe S."/>
            <person name="Zheng Y."/>
            <person name="Wang C.M."/>
            <person name="Sakai Y."/>
            <person name="Abe K."/>
            <person name="Yokota A."/>
            <person name="Donadio S."/>
            <person name="Cavaletti L."/>
            <person name="Monciardini P."/>
        </authorList>
    </citation>
    <scope>NUCLEOTIDE SEQUENCE [LARGE SCALE GENOMIC DNA]</scope>
    <source>
        <strain evidence="10 11">SOSP1-9</strain>
    </source>
</reference>
<keyword evidence="5" id="KW-0547">Nucleotide-binding</keyword>
<accession>A0ABQ3VGV0</accession>
<evidence type="ECO:0000313" key="11">
    <source>
        <dbReference type="Proteomes" id="UP000635565"/>
    </source>
</evidence>
<dbReference type="Pfam" id="PF01288">
    <property type="entry name" value="HPPK"/>
    <property type="match status" value="1"/>
</dbReference>
<dbReference type="EMBL" id="BNJJ01000007">
    <property type="protein sequence ID" value="GHO84863.1"/>
    <property type="molecule type" value="Genomic_DNA"/>
</dbReference>
<keyword evidence="11" id="KW-1185">Reference proteome</keyword>
<keyword evidence="8" id="KW-0289">Folate biosynthesis</keyword>
<dbReference type="CDD" id="cd00483">
    <property type="entry name" value="HPPK"/>
    <property type="match status" value="1"/>
</dbReference>
<comment type="catalytic activity">
    <reaction evidence="1">
        <text>6-hydroxymethyl-7,8-dihydropterin + ATP = (7,8-dihydropterin-6-yl)methyl diphosphate + AMP + H(+)</text>
        <dbReference type="Rhea" id="RHEA:11412"/>
        <dbReference type="ChEBI" id="CHEBI:15378"/>
        <dbReference type="ChEBI" id="CHEBI:30616"/>
        <dbReference type="ChEBI" id="CHEBI:44841"/>
        <dbReference type="ChEBI" id="CHEBI:72950"/>
        <dbReference type="ChEBI" id="CHEBI:456215"/>
        <dbReference type="EC" id="2.7.6.3"/>
    </reaction>
</comment>